<accession>F8E398</accession>
<dbReference type="AlphaFoldDB" id="F8E398"/>
<sequence length="49" mass="5279">MDSNTSTSLADTALSFVKRVGPETNEPNSIVYVTLNRPDKLSSLMPPSP</sequence>
<evidence type="ECO:0000313" key="1">
    <source>
        <dbReference type="EMBL" id="AEI10424.1"/>
    </source>
</evidence>
<organism evidence="1 2">
    <name type="scientific">Corynebacterium resistens (strain DSM 45100 / JCM 12819 / GTC 2026 / SICGH 158)</name>
    <dbReference type="NCBI Taxonomy" id="662755"/>
    <lineage>
        <taxon>Bacteria</taxon>
        <taxon>Bacillati</taxon>
        <taxon>Actinomycetota</taxon>
        <taxon>Actinomycetes</taxon>
        <taxon>Mycobacteriales</taxon>
        <taxon>Corynebacteriaceae</taxon>
        <taxon>Corynebacterium</taxon>
    </lineage>
</organism>
<dbReference type="HOGENOM" id="CLU_3134658_0_0_11"/>
<protein>
    <submittedName>
        <fullName evidence="1">Uncharacterized protein</fullName>
    </submittedName>
</protein>
<reference evidence="1 2" key="1">
    <citation type="journal article" date="2012" name="BMC Genomics">
        <title>Complete genome sequence, lifestyle, and multi-drug resistance of the human pathogen Corynebacterium resistens DSM 45100 isolated from blood samples of a leukemia patient.</title>
        <authorList>
            <person name="Schroder J."/>
            <person name="Maus I."/>
            <person name="Meyer K."/>
            <person name="Wordemann S."/>
            <person name="Blom J."/>
            <person name="Jaenicke S."/>
            <person name="Schneider J."/>
            <person name="Trost E."/>
            <person name="Tauch A."/>
        </authorList>
    </citation>
    <scope>NUCLEOTIDE SEQUENCE [LARGE SCALE GENOMIC DNA]</scope>
    <source>
        <strain evidence="2">DSM 45100 / JCM 12819 / CCUG 50093 / GTC 2026 / SICGH 158</strain>
    </source>
</reference>
<dbReference type="RefSeq" id="WP_013889404.1">
    <property type="nucleotide sequence ID" value="NC_015673.1"/>
</dbReference>
<dbReference type="KEGG" id="crd:CRES_2071"/>
<evidence type="ECO:0000313" key="2">
    <source>
        <dbReference type="Proteomes" id="UP000000492"/>
    </source>
</evidence>
<name>F8E398_CORRG</name>
<proteinExistence type="predicted"/>
<dbReference type="Proteomes" id="UP000000492">
    <property type="component" value="Chromosome"/>
</dbReference>
<keyword evidence="2" id="KW-1185">Reference proteome</keyword>
<dbReference type="EMBL" id="CP002857">
    <property type="protein sequence ID" value="AEI10424.1"/>
    <property type="molecule type" value="Genomic_DNA"/>
</dbReference>
<gene>
    <name evidence="1" type="ordered locus">CRES_2071</name>
</gene>